<evidence type="ECO:0000313" key="1">
    <source>
        <dbReference type="EMBL" id="SGY69499.1"/>
    </source>
</evidence>
<organism evidence="1 2">
    <name type="scientific">Microbotryum silenes-dioicae</name>
    <dbReference type="NCBI Taxonomy" id="796604"/>
    <lineage>
        <taxon>Eukaryota</taxon>
        <taxon>Fungi</taxon>
        <taxon>Dikarya</taxon>
        <taxon>Basidiomycota</taxon>
        <taxon>Pucciniomycotina</taxon>
        <taxon>Microbotryomycetes</taxon>
        <taxon>Microbotryales</taxon>
        <taxon>Microbotryaceae</taxon>
        <taxon>Microbotryum</taxon>
    </lineage>
</organism>
<proteinExistence type="predicted"/>
<dbReference type="Proteomes" id="UP000249464">
    <property type="component" value="Unassembled WGS sequence"/>
</dbReference>
<sequence length="233" mass="25738">MSISPSARVLVVPPDAESLRVIGQHLGAWLDKRQSLLATWRTSARCDRRQLVLSNVKPRLEQLQIVCQTHNLQGYSLGDQKLQDLFLGILLSSWAGRCPACESGYIFKRSTANDIVVPTPTTFDFEECQMADRIQHAKPTNGEAAGGLHPTPVDHTHDVRGAGGRRGSACSHLDPENILDLPDYSRFYVEIREGIFTGRMYAKGYPTQLPVTVDEHPRRLAQGFPTLGSGHPG</sequence>
<protein>
    <submittedName>
        <fullName evidence="1">BQ5605_C004g03023 protein</fullName>
    </submittedName>
</protein>
<name>A0A2X0M9L3_9BASI</name>
<gene>
    <name evidence="1" type="primary">BQ5605_C004g03023</name>
    <name evidence="1" type="ORF">BQ5605_C004G03023</name>
</gene>
<accession>A0A2X0M9L3</accession>
<keyword evidence="2" id="KW-1185">Reference proteome</keyword>
<dbReference type="EMBL" id="FQNC01000046">
    <property type="protein sequence ID" value="SGY69499.1"/>
    <property type="molecule type" value="Genomic_DNA"/>
</dbReference>
<reference evidence="1 2" key="1">
    <citation type="submission" date="2016-11" db="EMBL/GenBank/DDBJ databases">
        <authorList>
            <person name="Jaros S."/>
            <person name="Januszkiewicz K."/>
            <person name="Wedrychowicz H."/>
        </authorList>
    </citation>
    <scope>NUCLEOTIDE SEQUENCE [LARGE SCALE GENOMIC DNA]</scope>
</reference>
<evidence type="ECO:0000313" key="2">
    <source>
        <dbReference type="Proteomes" id="UP000249464"/>
    </source>
</evidence>
<dbReference type="AlphaFoldDB" id="A0A2X0M9L3"/>